<feature type="compositionally biased region" description="Polar residues" evidence="6">
    <location>
        <begin position="1"/>
        <end position="18"/>
    </location>
</feature>
<dbReference type="InterPro" id="IPR052035">
    <property type="entry name" value="ZnF_BED_domain_contain"/>
</dbReference>
<sequence>MSDSVPSNSKKPKSTNYTGGRPKKPIWRFFEQGEEIDKGHYVAICLACKQIFRPGKSTAMEKHIISNCLEVDRLIREAVIYMVEAHERKTFSDANANAKCKNNDQTTLDNFYENSDLSKERKEDIDTALTKAFMCCGLPWHLVEHPFIIELFKQLRSNYSLPNRKALADTMLTQEILRVNVKLYRLLEEENNLTLALDGWTSPSGKSLWNFVIHLSNGWDILWKISDFSNESHTAVFLAQQIQLILEEISIQKFAGIVTDAGSNVHSARNLISGRFPHILNIRCVAHSLNLITKDLIKHTFAKKIIQWCTVIVTYFKKSHRPKELLESKILEKKIKGGGLKTYLDTRWTTVYEMLNSISRLELCLKEVINENSNIITSEAVKTIINWKCGFFSDVYELANVMKPIRDTILSLESSKSTLADCYFSFACLGQSINKIPDENENIRFRQHAIKSFNERFKMYDFDEYLLSYYIHPGYRGFGVKASQLQRIQSAAARIWQQMLKISNIAVYLKKYNHTKKQSAETLLAQIGEFHLQIPPYQTPYISQVNTPLSWWKECIPTPPYLQLLAVKLFSVIPHAASCERVWSICGWMVGKRRTRLLTDNLEAVSKIHSYYIANSKSKLPNYSKDRTADELHTILNDAHLCDDEEYDDDYNEDEMTKLLTSPPIDDDREQVSPQDLEILDVLDLNLMFRDNSTDKQLELDGLDDFIQELDKEDDFDPDLLVQNFNS</sequence>
<evidence type="ECO:0000256" key="1">
    <source>
        <dbReference type="ARBA" id="ARBA00004123"/>
    </source>
</evidence>
<dbReference type="GO" id="GO:0008270">
    <property type="term" value="F:zinc ion binding"/>
    <property type="evidence" value="ECO:0007669"/>
    <property type="project" value="UniProtKB-KW"/>
</dbReference>
<reference evidence="9 10" key="1">
    <citation type="submission" date="2017-11" db="EMBL/GenBank/DDBJ databases">
        <title>The genome of Rhizophagus clarus HR1 reveals common genetic basis of auxotrophy among arbuscular mycorrhizal fungi.</title>
        <authorList>
            <person name="Kobayashi Y."/>
        </authorList>
    </citation>
    <scope>NUCLEOTIDE SEQUENCE [LARGE SCALE GENOMIC DNA]</scope>
    <source>
        <strain evidence="9 10">HR1</strain>
    </source>
</reference>
<dbReference type="EMBL" id="BEXD01000172">
    <property type="protein sequence ID" value="GBB84944.1"/>
    <property type="molecule type" value="Genomic_DNA"/>
</dbReference>
<feature type="domain" description="HAT C-terminal dimerisation" evidence="8">
    <location>
        <begin position="547"/>
        <end position="606"/>
    </location>
</feature>
<protein>
    <recommendedName>
        <fullName evidence="11">BED-type domain-containing protein</fullName>
    </recommendedName>
</protein>
<evidence type="ECO:0000259" key="7">
    <source>
        <dbReference type="Pfam" id="PF04937"/>
    </source>
</evidence>
<keyword evidence="2" id="KW-0479">Metal-binding</keyword>
<evidence type="ECO:0000256" key="5">
    <source>
        <dbReference type="ARBA" id="ARBA00023242"/>
    </source>
</evidence>
<evidence type="ECO:0000256" key="2">
    <source>
        <dbReference type="ARBA" id="ARBA00022723"/>
    </source>
</evidence>
<keyword evidence="3" id="KW-0863">Zinc-finger</keyword>
<dbReference type="PANTHER" id="PTHR46481:SF10">
    <property type="entry name" value="ZINC FINGER BED DOMAIN-CONTAINING PROTEIN 39"/>
    <property type="match status" value="1"/>
</dbReference>
<dbReference type="GO" id="GO:0046983">
    <property type="term" value="F:protein dimerization activity"/>
    <property type="evidence" value="ECO:0007669"/>
    <property type="project" value="InterPro"/>
</dbReference>
<evidence type="ECO:0000313" key="10">
    <source>
        <dbReference type="Proteomes" id="UP000247702"/>
    </source>
</evidence>
<dbReference type="PANTHER" id="PTHR46481">
    <property type="entry name" value="ZINC FINGER BED DOMAIN-CONTAINING PROTEIN 4"/>
    <property type="match status" value="1"/>
</dbReference>
<evidence type="ECO:0000259" key="8">
    <source>
        <dbReference type="Pfam" id="PF05699"/>
    </source>
</evidence>
<proteinExistence type="predicted"/>
<keyword evidence="5" id="KW-0539">Nucleus</keyword>
<accession>A0A2Z6QJK1</accession>
<evidence type="ECO:0000256" key="6">
    <source>
        <dbReference type="SAM" id="MobiDB-lite"/>
    </source>
</evidence>
<comment type="subcellular location">
    <subcellularLocation>
        <location evidence="1">Nucleus</location>
    </subcellularLocation>
</comment>
<dbReference type="InterPro" id="IPR012337">
    <property type="entry name" value="RNaseH-like_sf"/>
</dbReference>
<dbReference type="GO" id="GO:0005634">
    <property type="term" value="C:nucleus"/>
    <property type="evidence" value="ECO:0007669"/>
    <property type="project" value="UniProtKB-SubCell"/>
</dbReference>
<dbReference type="Pfam" id="PF04937">
    <property type="entry name" value="DUF659"/>
    <property type="match status" value="1"/>
</dbReference>
<feature type="domain" description="DUF659" evidence="7">
    <location>
        <begin position="162"/>
        <end position="307"/>
    </location>
</feature>
<evidence type="ECO:0000256" key="4">
    <source>
        <dbReference type="ARBA" id="ARBA00022833"/>
    </source>
</evidence>
<dbReference type="InterPro" id="IPR008906">
    <property type="entry name" value="HATC_C_dom"/>
</dbReference>
<dbReference type="Pfam" id="PF05699">
    <property type="entry name" value="Dimer_Tnp_hAT"/>
    <property type="match status" value="1"/>
</dbReference>
<dbReference type="SUPFAM" id="SSF53098">
    <property type="entry name" value="Ribonuclease H-like"/>
    <property type="match status" value="1"/>
</dbReference>
<evidence type="ECO:0000313" key="9">
    <source>
        <dbReference type="EMBL" id="GBB84944.1"/>
    </source>
</evidence>
<keyword evidence="10" id="KW-1185">Reference proteome</keyword>
<dbReference type="InterPro" id="IPR007021">
    <property type="entry name" value="DUF659"/>
</dbReference>
<evidence type="ECO:0000256" key="3">
    <source>
        <dbReference type="ARBA" id="ARBA00022771"/>
    </source>
</evidence>
<gene>
    <name evidence="9" type="ORF">RclHR1_11520002</name>
</gene>
<organism evidence="9 10">
    <name type="scientific">Rhizophagus clarus</name>
    <dbReference type="NCBI Taxonomy" id="94130"/>
    <lineage>
        <taxon>Eukaryota</taxon>
        <taxon>Fungi</taxon>
        <taxon>Fungi incertae sedis</taxon>
        <taxon>Mucoromycota</taxon>
        <taxon>Glomeromycotina</taxon>
        <taxon>Glomeromycetes</taxon>
        <taxon>Glomerales</taxon>
        <taxon>Glomeraceae</taxon>
        <taxon>Rhizophagus</taxon>
    </lineage>
</organism>
<comment type="caution">
    <text evidence="9">The sequence shown here is derived from an EMBL/GenBank/DDBJ whole genome shotgun (WGS) entry which is preliminary data.</text>
</comment>
<name>A0A2Z6QJK1_9GLOM</name>
<evidence type="ECO:0008006" key="11">
    <source>
        <dbReference type="Google" id="ProtNLM"/>
    </source>
</evidence>
<dbReference type="AlphaFoldDB" id="A0A2Z6QJK1"/>
<dbReference type="Proteomes" id="UP000247702">
    <property type="component" value="Unassembled WGS sequence"/>
</dbReference>
<keyword evidence="4" id="KW-0862">Zinc</keyword>
<feature type="region of interest" description="Disordered" evidence="6">
    <location>
        <begin position="1"/>
        <end position="20"/>
    </location>
</feature>